<proteinExistence type="predicted"/>
<comment type="caution">
    <text evidence="2">The sequence shown here is derived from an EMBL/GenBank/DDBJ whole genome shotgun (WGS) entry which is preliminary data.</text>
</comment>
<reference evidence="2 3" key="1">
    <citation type="submission" date="2024-05" db="EMBL/GenBank/DDBJ databases">
        <title>The nuclear and mitochondrial genome assemblies of Tetragonisca angustula (Apidae: Meliponini), a tiny yet remarkable pollinator in the Neotropics.</title>
        <authorList>
            <person name="Ferrari R."/>
            <person name="Ricardo P.C."/>
            <person name="Dias F.C."/>
            <person name="Araujo N.S."/>
            <person name="Soares D.O."/>
            <person name="Zhou Q.-S."/>
            <person name="Zhu C.-D."/>
            <person name="Coutinho L."/>
            <person name="Airas M.C."/>
            <person name="Batista T.M."/>
        </authorList>
    </citation>
    <scope>NUCLEOTIDE SEQUENCE [LARGE SCALE GENOMIC DNA]</scope>
    <source>
        <strain evidence="2">ASF017062</strain>
        <tissue evidence="2">Abdomen</tissue>
    </source>
</reference>
<gene>
    <name evidence="2" type="ORF">QLX08_002588</name>
</gene>
<name>A0AAW1AAF2_9HYME</name>
<protein>
    <submittedName>
        <fullName evidence="2">Uncharacterized protein</fullName>
    </submittedName>
</protein>
<dbReference type="Proteomes" id="UP001432146">
    <property type="component" value="Unassembled WGS sequence"/>
</dbReference>
<evidence type="ECO:0000313" key="2">
    <source>
        <dbReference type="EMBL" id="KAK9306980.1"/>
    </source>
</evidence>
<dbReference type="EMBL" id="JAWNGG020000035">
    <property type="protein sequence ID" value="KAK9306980.1"/>
    <property type="molecule type" value="Genomic_DNA"/>
</dbReference>
<evidence type="ECO:0000313" key="3">
    <source>
        <dbReference type="Proteomes" id="UP001432146"/>
    </source>
</evidence>
<evidence type="ECO:0000256" key="1">
    <source>
        <dbReference type="SAM" id="MobiDB-lite"/>
    </source>
</evidence>
<feature type="region of interest" description="Disordered" evidence="1">
    <location>
        <begin position="1"/>
        <end position="20"/>
    </location>
</feature>
<organism evidence="2 3">
    <name type="scientific">Tetragonisca angustula</name>
    <dbReference type="NCBI Taxonomy" id="166442"/>
    <lineage>
        <taxon>Eukaryota</taxon>
        <taxon>Metazoa</taxon>
        <taxon>Ecdysozoa</taxon>
        <taxon>Arthropoda</taxon>
        <taxon>Hexapoda</taxon>
        <taxon>Insecta</taxon>
        <taxon>Pterygota</taxon>
        <taxon>Neoptera</taxon>
        <taxon>Endopterygota</taxon>
        <taxon>Hymenoptera</taxon>
        <taxon>Apocrita</taxon>
        <taxon>Aculeata</taxon>
        <taxon>Apoidea</taxon>
        <taxon>Anthophila</taxon>
        <taxon>Apidae</taxon>
        <taxon>Tetragonisca</taxon>
    </lineage>
</organism>
<sequence>MDEGTAGVHNETTSTPLSPSASPCKYNGALALFSGTIAGPKITRLRQRAVFALPQICCKYGNIPRVSRAGARQPCSLAYVRAPDSALTSLPVENIQTSVLALAKIRGNMSLTGPL</sequence>
<keyword evidence="3" id="KW-1185">Reference proteome</keyword>
<accession>A0AAW1AAF2</accession>
<dbReference type="AlphaFoldDB" id="A0AAW1AAF2"/>